<name>A0A832MN97_9THEM</name>
<dbReference type="AlphaFoldDB" id="A0A832MN97"/>
<dbReference type="Gene3D" id="3.40.50.2020">
    <property type="match status" value="1"/>
</dbReference>
<comment type="similarity">
    <text evidence="1">Belongs to the ComF/GntX family.</text>
</comment>
<sequence>MDRYFETILKVVFPNSCVLCGRTISAFSLLCEECEAKLFRGPIPLVEKTKWCEVYFYGRYESLLRDVILAYKNGGHWRLRKILARAIFETMSRYSTSFDVLTWVPSSFKALEERGFDTMEMIAKVVSKNIHTKCVSLIESAAPSTKRGLTRQQRRESVRGMFVLKAKPRGIVALIDDVYTTGATINECSKLLLQAGAEKVIAYCIAKA</sequence>
<dbReference type="PANTHER" id="PTHR47505">
    <property type="entry name" value="DNA UTILIZATION PROTEIN YHGH"/>
    <property type="match status" value="1"/>
</dbReference>
<dbReference type="CDD" id="cd06223">
    <property type="entry name" value="PRTases_typeI"/>
    <property type="match status" value="1"/>
</dbReference>
<gene>
    <name evidence="3" type="ORF">ENW55_07215</name>
</gene>
<organism evidence="3">
    <name type="scientific">Pseudothermotoga hypogea</name>
    <dbReference type="NCBI Taxonomy" id="57487"/>
    <lineage>
        <taxon>Bacteria</taxon>
        <taxon>Thermotogati</taxon>
        <taxon>Thermotogota</taxon>
        <taxon>Thermotogae</taxon>
        <taxon>Thermotogales</taxon>
        <taxon>Thermotogaceae</taxon>
        <taxon>Pseudothermotoga</taxon>
    </lineage>
</organism>
<dbReference type="InterPro" id="IPR044005">
    <property type="entry name" value="DZR_2"/>
</dbReference>
<dbReference type="SUPFAM" id="SSF53271">
    <property type="entry name" value="PRTase-like"/>
    <property type="match status" value="1"/>
</dbReference>
<dbReference type="Pfam" id="PF18912">
    <property type="entry name" value="DZR_2"/>
    <property type="match status" value="1"/>
</dbReference>
<dbReference type="PANTHER" id="PTHR47505:SF1">
    <property type="entry name" value="DNA UTILIZATION PROTEIN YHGH"/>
    <property type="match status" value="1"/>
</dbReference>
<proteinExistence type="inferred from homology"/>
<accession>A0A832MN97</accession>
<protein>
    <submittedName>
        <fullName evidence="3">ComF family protein</fullName>
    </submittedName>
</protein>
<feature type="domain" description="Double zinc ribbon" evidence="2">
    <location>
        <begin position="8"/>
        <end position="40"/>
    </location>
</feature>
<dbReference type="EMBL" id="DTKQ01000051">
    <property type="protein sequence ID" value="HGZ79759.1"/>
    <property type="molecule type" value="Genomic_DNA"/>
</dbReference>
<reference evidence="3" key="1">
    <citation type="journal article" date="2020" name="mSystems">
        <title>Genome- and Community-Level Interaction Insights into Carbon Utilization and Element Cycling Functions of Hydrothermarchaeota in Hydrothermal Sediment.</title>
        <authorList>
            <person name="Zhou Z."/>
            <person name="Liu Y."/>
            <person name="Xu W."/>
            <person name="Pan J."/>
            <person name="Luo Z.H."/>
            <person name="Li M."/>
        </authorList>
    </citation>
    <scope>NUCLEOTIDE SEQUENCE [LARGE SCALE GENOMIC DNA]</scope>
    <source>
        <strain evidence="3">SpSt-86</strain>
    </source>
</reference>
<evidence type="ECO:0000256" key="1">
    <source>
        <dbReference type="ARBA" id="ARBA00008007"/>
    </source>
</evidence>
<dbReference type="InterPro" id="IPR029057">
    <property type="entry name" value="PRTase-like"/>
</dbReference>
<dbReference type="InterPro" id="IPR000836">
    <property type="entry name" value="PRTase_dom"/>
</dbReference>
<evidence type="ECO:0000259" key="2">
    <source>
        <dbReference type="Pfam" id="PF18912"/>
    </source>
</evidence>
<evidence type="ECO:0000313" key="3">
    <source>
        <dbReference type="EMBL" id="HGZ79759.1"/>
    </source>
</evidence>
<comment type="caution">
    <text evidence="3">The sequence shown here is derived from an EMBL/GenBank/DDBJ whole genome shotgun (WGS) entry which is preliminary data.</text>
</comment>
<dbReference type="InterPro" id="IPR051910">
    <property type="entry name" value="ComF/GntX_DNA_util-trans"/>
</dbReference>